<proteinExistence type="predicted"/>
<dbReference type="AlphaFoldDB" id="A0A5B6X274"/>
<dbReference type="OrthoDB" id="2272416at2759"/>
<comment type="caution">
    <text evidence="2">The sequence shown here is derived from an EMBL/GenBank/DDBJ whole genome shotgun (WGS) entry which is preliminary data.</text>
</comment>
<gene>
    <name evidence="2" type="ORF">EPI10_031024</name>
</gene>
<organism evidence="2 3">
    <name type="scientific">Gossypium australe</name>
    <dbReference type="NCBI Taxonomy" id="47621"/>
    <lineage>
        <taxon>Eukaryota</taxon>
        <taxon>Viridiplantae</taxon>
        <taxon>Streptophyta</taxon>
        <taxon>Embryophyta</taxon>
        <taxon>Tracheophyta</taxon>
        <taxon>Spermatophyta</taxon>
        <taxon>Magnoliopsida</taxon>
        <taxon>eudicotyledons</taxon>
        <taxon>Gunneridae</taxon>
        <taxon>Pentapetalae</taxon>
        <taxon>rosids</taxon>
        <taxon>malvids</taxon>
        <taxon>Malvales</taxon>
        <taxon>Malvaceae</taxon>
        <taxon>Malvoideae</taxon>
        <taxon>Gossypium</taxon>
    </lineage>
</organism>
<evidence type="ECO:0000313" key="3">
    <source>
        <dbReference type="Proteomes" id="UP000325315"/>
    </source>
</evidence>
<evidence type="ECO:0000256" key="1">
    <source>
        <dbReference type="SAM" id="MobiDB-lite"/>
    </source>
</evidence>
<evidence type="ECO:0000313" key="2">
    <source>
        <dbReference type="EMBL" id="KAA3487182.1"/>
    </source>
</evidence>
<dbReference type="Proteomes" id="UP000325315">
    <property type="component" value="Unassembled WGS sequence"/>
</dbReference>
<name>A0A5B6X274_9ROSI</name>
<accession>A0A5B6X274</accession>
<feature type="region of interest" description="Disordered" evidence="1">
    <location>
        <begin position="1"/>
        <end position="22"/>
    </location>
</feature>
<reference evidence="3" key="1">
    <citation type="journal article" date="2019" name="Plant Biotechnol. J.">
        <title>Genome sequencing of the Australian wild diploid species Gossypium australe highlights disease resistance and delayed gland morphogenesis.</title>
        <authorList>
            <person name="Cai Y."/>
            <person name="Cai X."/>
            <person name="Wang Q."/>
            <person name="Wang P."/>
            <person name="Zhang Y."/>
            <person name="Cai C."/>
            <person name="Xu Y."/>
            <person name="Wang K."/>
            <person name="Zhou Z."/>
            <person name="Wang C."/>
            <person name="Geng S."/>
            <person name="Li B."/>
            <person name="Dong Q."/>
            <person name="Hou Y."/>
            <person name="Wang H."/>
            <person name="Ai P."/>
            <person name="Liu Z."/>
            <person name="Yi F."/>
            <person name="Sun M."/>
            <person name="An G."/>
            <person name="Cheng J."/>
            <person name="Zhang Y."/>
            <person name="Shi Q."/>
            <person name="Xie Y."/>
            <person name="Shi X."/>
            <person name="Chang Y."/>
            <person name="Huang F."/>
            <person name="Chen Y."/>
            <person name="Hong S."/>
            <person name="Mi L."/>
            <person name="Sun Q."/>
            <person name="Zhang L."/>
            <person name="Zhou B."/>
            <person name="Peng R."/>
            <person name="Zhang X."/>
            <person name="Liu F."/>
        </authorList>
    </citation>
    <scope>NUCLEOTIDE SEQUENCE [LARGE SCALE GENOMIC DNA]</scope>
    <source>
        <strain evidence="3">cv. PA1801</strain>
    </source>
</reference>
<protein>
    <submittedName>
        <fullName evidence="2">Retrotransposon gag domain-containing 1</fullName>
    </submittedName>
</protein>
<feature type="compositionally biased region" description="Pro residues" evidence="1">
    <location>
        <begin position="1"/>
        <end position="18"/>
    </location>
</feature>
<dbReference type="EMBL" id="SMMG02000001">
    <property type="protein sequence ID" value="KAA3487182.1"/>
    <property type="molecule type" value="Genomic_DNA"/>
</dbReference>
<sequence>MAQQPPPLPVPQPNPPNPQGLESVRVNKLPIDKICKYGAEEFCDEAHQWWNTLIAVGYKIVAEYKREFVQLSKYARECIPSKVFMCTRFEKGLNKDIQLLAGILKLKEFVVLVERAHKAEELSKAKRKTNSEFET</sequence>
<keyword evidence="3" id="KW-1185">Reference proteome</keyword>